<dbReference type="PANTHER" id="PTHR42930">
    <property type="entry name" value="PHOSPHATE-SPECIFIC TRANSPORT SYSTEM ACCESSORY PROTEIN PHOU"/>
    <property type="match status" value="1"/>
</dbReference>
<dbReference type="Pfam" id="PF01895">
    <property type="entry name" value="PhoU"/>
    <property type="match status" value="2"/>
</dbReference>
<keyword evidence="5" id="KW-1185">Reference proteome</keyword>
<dbReference type="InterPro" id="IPR028366">
    <property type="entry name" value="PhoU"/>
</dbReference>
<dbReference type="SUPFAM" id="SSF109755">
    <property type="entry name" value="PhoU-like"/>
    <property type="match status" value="1"/>
</dbReference>
<evidence type="ECO:0000256" key="1">
    <source>
        <dbReference type="ARBA" id="ARBA00022592"/>
    </source>
</evidence>
<accession>A0ABS4T093</accession>
<dbReference type="Proteomes" id="UP001519331">
    <property type="component" value="Unassembled WGS sequence"/>
</dbReference>
<dbReference type="PIRSF" id="PIRSF003107">
    <property type="entry name" value="PhoU"/>
    <property type="match status" value="1"/>
</dbReference>
<dbReference type="PANTHER" id="PTHR42930:SF3">
    <property type="entry name" value="PHOSPHATE-SPECIFIC TRANSPORT SYSTEM ACCESSORY PROTEIN PHOU"/>
    <property type="match status" value="1"/>
</dbReference>
<evidence type="ECO:0000313" key="5">
    <source>
        <dbReference type="Proteomes" id="UP001519331"/>
    </source>
</evidence>
<name>A0ABS4T093_9MICC</name>
<protein>
    <recommendedName>
        <fullName evidence="2">Phosphate-specific transport system accessory protein PhoU</fullName>
    </recommendedName>
</protein>
<dbReference type="RefSeq" id="WP_210051238.1">
    <property type="nucleotide sequence ID" value="NZ_JAGINX010000001.1"/>
</dbReference>
<keyword evidence="2" id="KW-0813">Transport</keyword>
<comment type="caution">
    <text evidence="4">The sequence shown here is derived from an EMBL/GenBank/DDBJ whole genome shotgun (WGS) entry which is preliminary data.</text>
</comment>
<reference evidence="4 5" key="1">
    <citation type="submission" date="2021-03" db="EMBL/GenBank/DDBJ databases">
        <title>Sequencing the genomes of 1000 actinobacteria strains.</title>
        <authorList>
            <person name="Klenk H.-P."/>
        </authorList>
    </citation>
    <scope>NUCLEOTIDE SEQUENCE [LARGE SCALE GENOMIC DNA]</scope>
    <source>
        <strain evidence="4 5">DSM 12544</strain>
    </source>
</reference>
<dbReference type="InterPro" id="IPR038078">
    <property type="entry name" value="PhoU-like_sf"/>
</dbReference>
<evidence type="ECO:0000313" key="4">
    <source>
        <dbReference type="EMBL" id="MBP2317424.1"/>
    </source>
</evidence>
<sequence length="218" mass="24371">MRKLFQADLQNLGEQLIEISSLVSTAMDRAYVSFESADVQLAEEVIAADTQIDRLQVELDEKAIDLLALQGPVASDLRVIVGALRMSTSLERMGDLARHIAQLVRLRYPDQVAPAQLHSTYEQMAKHSFAVADHVTKLLETREMDLVEKIMSLNEQINELHAGIFTVIATDEWDASAATTADCVLTSRFFERFGDHGVAVAKKVEYLVTGEWDSRYSE</sequence>
<feature type="domain" description="PhoU" evidence="3">
    <location>
        <begin position="122"/>
        <end position="204"/>
    </location>
</feature>
<dbReference type="InterPro" id="IPR026022">
    <property type="entry name" value="PhoU_dom"/>
</dbReference>
<comment type="similarity">
    <text evidence="2">Belongs to the PhoU family.</text>
</comment>
<keyword evidence="1 2" id="KW-0592">Phosphate transport</keyword>
<dbReference type="NCBIfam" id="TIGR02135">
    <property type="entry name" value="phoU_full"/>
    <property type="match status" value="1"/>
</dbReference>
<dbReference type="EMBL" id="JAGINX010000001">
    <property type="protein sequence ID" value="MBP2317424.1"/>
    <property type="molecule type" value="Genomic_DNA"/>
</dbReference>
<organism evidence="4 5">
    <name type="scientific">Nesterenkonia lacusekhoensis</name>
    <dbReference type="NCBI Taxonomy" id="150832"/>
    <lineage>
        <taxon>Bacteria</taxon>
        <taxon>Bacillati</taxon>
        <taxon>Actinomycetota</taxon>
        <taxon>Actinomycetes</taxon>
        <taxon>Micrococcales</taxon>
        <taxon>Micrococcaceae</taxon>
        <taxon>Nesterenkonia</taxon>
    </lineage>
</organism>
<evidence type="ECO:0000256" key="2">
    <source>
        <dbReference type="PIRNR" id="PIRNR003107"/>
    </source>
</evidence>
<proteinExistence type="inferred from homology"/>
<keyword evidence="2" id="KW-0963">Cytoplasm</keyword>
<comment type="subcellular location">
    <subcellularLocation>
        <location evidence="2">Cytoplasm</location>
    </subcellularLocation>
</comment>
<comment type="function">
    <text evidence="2">Plays a role in the regulation of phosphate uptake.</text>
</comment>
<gene>
    <name evidence="4" type="ORF">JOF45_000443</name>
</gene>
<comment type="subunit">
    <text evidence="2">Homodimer.</text>
</comment>
<feature type="domain" description="PhoU" evidence="3">
    <location>
        <begin position="17"/>
        <end position="104"/>
    </location>
</feature>
<evidence type="ECO:0000259" key="3">
    <source>
        <dbReference type="Pfam" id="PF01895"/>
    </source>
</evidence>
<dbReference type="Gene3D" id="1.20.58.220">
    <property type="entry name" value="Phosphate transport system protein phou homolog 2, domain 2"/>
    <property type="match status" value="1"/>
</dbReference>